<dbReference type="InterPro" id="IPR023214">
    <property type="entry name" value="HAD_sf"/>
</dbReference>
<dbReference type="Proteomes" id="UP001055439">
    <property type="component" value="Chromosome 7"/>
</dbReference>
<evidence type="ECO:0000256" key="7">
    <source>
        <dbReference type="SAM" id="MobiDB-lite"/>
    </source>
</evidence>
<dbReference type="PANTHER" id="PTHR23081:SF2">
    <property type="entry name" value="RNA POLYMERASE II C-TERMINAL DOMAIN PHOSPHATASE-LIKE 3"/>
    <property type="match status" value="1"/>
</dbReference>
<dbReference type="InterPro" id="IPR011947">
    <property type="entry name" value="FCP1_euk"/>
</dbReference>
<dbReference type="PROSITE" id="PS50969">
    <property type="entry name" value="FCP1"/>
    <property type="match status" value="1"/>
</dbReference>
<dbReference type="SMART" id="SM00577">
    <property type="entry name" value="CPDc"/>
    <property type="match status" value="1"/>
</dbReference>
<feature type="compositionally biased region" description="Polar residues" evidence="7">
    <location>
        <begin position="202"/>
        <end position="224"/>
    </location>
</feature>
<dbReference type="Gene3D" id="3.40.50.1000">
    <property type="entry name" value="HAD superfamily/HAD-like"/>
    <property type="match status" value="1"/>
</dbReference>
<dbReference type="AlphaFoldDB" id="A0A9E7KG88"/>
<dbReference type="SUPFAM" id="SSF52113">
    <property type="entry name" value="BRCT domain"/>
    <property type="match status" value="1"/>
</dbReference>
<protein>
    <recommendedName>
        <fullName evidence="6">RNA polymerase II C-terminal domain phosphatase-like</fullName>
        <ecNumber evidence="6">3.1.3.16</ecNumber>
    </recommendedName>
</protein>
<dbReference type="GO" id="GO:0008420">
    <property type="term" value="F:RNA polymerase II CTD heptapeptide repeat phosphatase activity"/>
    <property type="evidence" value="ECO:0007669"/>
    <property type="project" value="UniProtKB-UniRule"/>
</dbReference>
<dbReference type="InterPro" id="IPR036412">
    <property type="entry name" value="HAD-like_sf"/>
</dbReference>
<evidence type="ECO:0000256" key="2">
    <source>
        <dbReference type="ARBA" id="ARBA00022801"/>
    </source>
</evidence>
<dbReference type="PROSITE" id="PS50172">
    <property type="entry name" value="BRCT"/>
    <property type="match status" value="1"/>
</dbReference>
<reference evidence="10" key="1">
    <citation type="submission" date="2022-05" db="EMBL/GenBank/DDBJ databases">
        <title>The Musa troglodytarum L. genome provides insights into the mechanism of non-climacteric behaviour and enrichment of carotenoids.</title>
        <authorList>
            <person name="Wang J."/>
        </authorList>
    </citation>
    <scope>NUCLEOTIDE SEQUENCE</scope>
    <source>
        <tissue evidence="10">Leaf</tissue>
    </source>
</reference>
<dbReference type="InterPro" id="IPR001357">
    <property type="entry name" value="BRCT_dom"/>
</dbReference>
<feature type="domain" description="BRCT" evidence="8">
    <location>
        <begin position="572"/>
        <end position="672"/>
    </location>
</feature>
<evidence type="ECO:0000259" key="9">
    <source>
        <dbReference type="PROSITE" id="PS50969"/>
    </source>
</evidence>
<dbReference type="OrthoDB" id="10249888at2759"/>
<keyword evidence="11" id="KW-1185">Reference proteome</keyword>
<dbReference type="CDD" id="cd17729">
    <property type="entry name" value="BRCT_CTDP1"/>
    <property type="match status" value="1"/>
</dbReference>
<dbReference type="CDD" id="cd07521">
    <property type="entry name" value="HAD_FCP1-like"/>
    <property type="match status" value="1"/>
</dbReference>
<proteinExistence type="predicted"/>
<dbReference type="InterPro" id="IPR036420">
    <property type="entry name" value="BRCT_dom_sf"/>
</dbReference>
<evidence type="ECO:0000313" key="10">
    <source>
        <dbReference type="EMBL" id="URE14585.1"/>
    </source>
</evidence>
<comment type="catalytic activity">
    <reaction evidence="5 6">
        <text>O-phospho-L-threonyl-[protein] + H2O = L-threonyl-[protein] + phosphate</text>
        <dbReference type="Rhea" id="RHEA:47004"/>
        <dbReference type="Rhea" id="RHEA-COMP:11060"/>
        <dbReference type="Rhea" id="RHEA-COMP:11605"/>
        <dbReference type="ChEBI" id="CHEBI:15377"/>
        <dbReference type="ChEBI" id="CHEBI:30013"/>
        <dbReference type="ChEBI" id="CHEBI:43474"/>
        <dbReference type="ChEBI" id="CHEBI:61977"/>
        <dbReference type="EC" id="3.1.3.16"/>
    </reaction>
</comment>
<evidence type="ECO:0000313" key="11">
    <source>
        <dbReference type="Proteomes" id="UP001055439"/>
    </source>
</evidence>
<dbReference type="EC" id="3.1.3.16" evidence="6"/>
<sequence length="693" mass="77222">MLKLLKDNLTIAQARMKQQYDQYKGEREFSVGDWVVLRFQPYKQTSIQTRASMKLSPRFYGPYQILERIGASLSSNLEEGTPIEFQGGRSPIEINPKLRIRKDMMLPKVSQHVSSRIDALVDSLASEDHNEGKERQHVGIMNGVLTNLPTEPNISSGVHLSPVKLELENRGIGCDAVDEGPVEGTTASRKRKTMAEHESMDHTMSATTPFKSNESEQNQEGTSQIAPQSVFMCSQDDNVWIGLKPRDPSHVLFKNVIVAPEQNKEDGVIAAPQGTTERLTAREPFLPVVASGSSIPRSGSQGSVDDASELPKLCGSIDHLLVGCNDQQKAAIHMEIARRIMEHIRLLAARKLSLVLDLDHTLLNSTTFVDVNPVHENTLRINEERDRKLPQRHLFRLQHLGLWIKFRPGIWNFLCKASKLYELHICTKGSMAYATEMAKLLDPTGSLFSGRVISRGDDGDASPSNVVERASKHKDLNGVLGLESAVVIIDDSPGMWPRYQPNLIVVERYHFFPNSKRKFGLPGPSLLDIHRDESSKDGTLASALAVIERIHDSFFSHHSIQEADVRSLLEAEQRKVLRGCRIVFSRVFPVGEANPQQHPLWKKAEQFGAVCTNQIDEHVTHVIATSHGTDKVRRPNARSFRCLLRFSYANGSHSGAMGGIYRKIRRSSWLDDDATSINGDAVRDRAALRGGGG</sequence>
<evidence type="ECO:0000256" key="1">
    <source>
        <dbReference type="ARBA" id="ARBA00004123"/>
    </source>
</evidence>
<dbReference type="InterPro" id="IPR039189">
    <property type="entry name" value="Fcp1"/>
</dbReference>
<dbReference type="InterPro" id="IPR056924">
    <property type="entry name" value="SH3_Tf2-1"/>
</dbReference>
<dbReference type="Pfam" id="PF00533">
    <property type="entry name" value="BRCT"/>
    <property type="match status" value="1"/>
</dbReference>
<evidence type="ECO:0000259" key="8">
    <source>
        <dbReference type="PROSITE" id="PS50172"/>
    </source>
</evidence>
<feature type="region of interest" description="Disordered" evidence="7">
    <location>
        <begin position="176"/>
        <end position="224"/>
    </location>
</feature>
<dbReference type="FunFam" id="3.40.50.1000:FF:000098">
    <property type="entry name" value="RNA polymerase II C-terminal domain phosphatase-like 3"/>
    <property type="match status" value="1"/>
</dbReference>
<accession>A0A9E7KG88</accession>
<evidence type="ECO:0000256" key="5">
    <source>
        <dbReference type="ARBA" id="ARBA00048336"/>
    </source>
</evidence>
<dbReference type="NCBIfam" id="TIGR02250">
    <property type="entry name" value="FCP1_euk"/>
    <property type="match status" value="1"/>
</dbReference>
<evidence type="ECO:0000256" key="3">
    <source>
        <dbReference type="ARBA" id="ARBA00023242"/>
    </source>
</evidence>
<feature type="domain" description="FCP1 homology" evidence="9">
    <location>
        <begin position="347"/>
        <end position="533"/>
    </location>
</feature>
<comment type="catalytic activity">
    <reaction evidence="4 6">
        <text>O-phospho-L-seryl-[protein] + H2O = L-seryl-[protein] + phosphate</text>
        <dbReference type="Rhea" id="RHEA:20629"/>
        <dbReference type="Rhea" id="RHEA-COMP:9863"/>
        <dbReference type="Rhea" id="RHEA-COMP:11604"/>
        <dbReference type="ChEBI" id="CHEBI:15377"/>
        <dbReference type="ChEBI" id="CHEBI:29999"/>
        <dbReference type="ChEBI" id="CHEBI:43474"/>
        <dbReference type="ChEBI" id="CHEBI:83421"/>
        <dbReference type="EC" id="3.1.3.16"/>
    </reaction>
</comment>
<evidence type="ECO:0000256" key="6">
    <source>
        <dbReference type="RuleBase" id="RU366066"/>
    </source>
</evidence>
<dbReference type="GO" id="GO:0005634">
    <property type="term" value="C:nucleus"/>
    <property type="evidence" value="ECO:0007669"/>
    <property type="project" value="UniProtKB-SubCell"/>
</dbReference>
<dbReference type="EMBL" id="CP097509">
    <property type="protein sequence ID" value="URE14585.1"/>
    <property type="molecule type" value="Genomic_DNA"/>
</dbReference>
<keyword evidence="3 6" id="KW-0539">Nucleus</keyword>
<dbReference type="Pfam" id="PF24626">
    <property type="entry name" value="SH3_Tf2-1"/>
    <property type="match status" value="1"/>
</dbReference>
<dbReference type="PANTHER" id="PTHR23081">
    <property type="entry name" value="RNA POLYMERASE II CTD PHOSPHATASE"/>
    <property type="match status" value="1"/>
</dbReference>
<name>A0A9E7KG88_9LILI</name>
<comment type="function">
    <text evidence="6">This promotes the activity of RNA polymerase II.</text>
</comment>
<dbReference type="Pfam" id="PF03031">
    <property type="entry name" value="NIF"/>
    <property type="match status" value="1"/>
</dbReference>
<evidence type="ECO:0000256" key="4">
    <source>
        <dbReference type="ARBA" id="ARBA00047761"/>
    </source>
</evidence>
<gene>
    <name evidence="10" type="ORF">MUK42_13383</name>
</gene>
<dbReference type="SUPFAM" id="SSF56784">
    <property type="entry name" value="HAD-like"/>
    <property type="match status" value="1"/>
</dbReference>
<organism evidence="10 11">
    <name type="scientific">Musa troglodytarum</name>
    <name type="common">fe'i banana</name>
    <dbReference type="NCBI Taxonomy" id="320322"/>
    <lineage>
        <taxon>Eukaryota</taxon>
        <taxon>Viridiplantae</taxon>
        <taxon>Streptophyta</taxon>
        <taxon>Embryophyta</taxon>
        <taxon>Tracheophyta</taxon>
        <taxon>Spermatophyta</taxon>
        <taxon>Magnoliopsida</taxon>
        <taxon>Liliopsida</taxon>
        <taxon>Zingiberales</taxon>
        <taxon>Musaceae</taxon>
        <taxon>Musa</taxon>
    </lineage>
</organism>
<dbReference type="Gene3D" id="3.40.50.10190">
    <property type="entry name" value="BRCT domain"/>
    <property type="match status" value="1"/>
</dbReference>
<keyword evidence="2 6" id="KW-0378">Hydrolase</keyword>
<comment type="subcellular location">
    <subcellularLocation>
        <location evidence="1 6">Nucleus</location>
    </subcellularLocation>
</comment>
<dbReference type="InterPro" id="IPR004274">
    <property type="entry name" value="FCP1_dom"/>
</dbReference>